<name>A0A4P8K1B7_HALMA</name>
<dbReference type="InterPro" id="IPR006311">
    <property type="entry name" value="TAT_signal"/>
</dbReference>
<feature type="region of interest" description="Disordered" evidence="1">
    <location>
        <begin position="1"/>
        <end position="20"/>
    </location>
</feature>
<evidence type="ECO:0000313" key="3">
    <source>
        <dbReference type="Proteomes" id="UP000298722"/>
    </source>
</evidence>
<dbReference type="GeneID" id="40153230"/>
<evidence type="ECO:0008006" key="4">
    <source>
        <dbReference type="Google" id="ProtNLM"/>
    </source>
</evidence>
<evidence type="ECO:0000313" key="2">
    <source>
        <dbReference type="EMBL" id="QCP91855.1"/>
    </source>
</evidence>
<dbReference type="PROSITE" id="PS51318">
    <property type="entry name" value="TAT"/>
    <property type="match status" value="1"/>
</dbReference>
<dbReference type="AlphaFoldDB" id="A0A4P8K1B7"/>
<evidence type="ECO:0000256" key="1">
    <source>
        <dbReference type="SAM" id="MobiDB-lite"/>
    </source>
</evidence>
<accession>A0A4P8K1B7</accession>
<dbReference type="RefSeq" id="WP_049938988.1">
    <property type="nucleotide sequence ID" value="NC_006396.1"/>
</dbReference>
<proteinExistence type="predicted"/>
<reference evidence="2 3" key="1">
    <citation type="submission" date="2019-04" db="EMBL/GenBank/DDBJ databases">
        <title>Methylomes of two halophilic Archaea, Haloarcula marismortui and Haloferax mediterranei.</title>
        <authorList>
            <person name="DasSarma S."/>
            <person name="DasSarma P."/>
            <person name="DasSarma S."/>
            <person name="Fomenkov A."/>
            <person name="Vincze T."/>
            <person name="Anton B.P."/>
            <person name="Roberts R.J."/>
        </authorList>
    </citation>
    <scope>NUCLEOTIDE SEQUENCE [LARGE SCALE GENOMIC DNA]</scope>
    <source>
        <strain evidence="2 3">ATCC 43049</strain>
    </source>
</reference>
<gene>
    <name evidence="2" type="ORF">E6P14_13700</name>
</gene>
<organism evidence="2 3">
    <name type="scientific">Haloarcula marismortui (strain ATCC 43049 / DSM 3752 / JCM 8966 / VKM B-1809)</name>
    <name type="common">Halobacterium marismortui</name>
    <dbReference type="NCBI Taxonomy" id="272569"/>
    <lineage>
        <taxon>Archaea</taxon>
        <taxon>Methanobacteriati</taxon>
        <taxon>Methanobacteriota</taxon>
        <taxon>Stenosarchaea group</taxon>
        <taxon>Halobacteria</taxon>
        <taxon>Halobacteriales</taxon>
        <taxon>Haloarculaceae</taxon>
        <taxon>Haloarcula</taxon>
    </lineage>
</organism>
<dbReference type="EMBL" id="CP039138">
    <property type="protein sequence ID" value="QCP91855.1"/>
    <property type="molecule type" value="Genomic_DNA"/>
</dbReference>
<dbReference type="Proteomes" id="UP000298722">
    <property type="component" value="Chromosome"/>
</dbReference>
<sequence>MSTDDTRGNESIASTNDPSRRQFLGAAATVATLSVDLPADPQPAIPDDFAAHVATEHVQPALRALTRQDYNRSEAIPKLEDALSQLRKEAETHPNGRRN</sequence>
<protein>
    <recommendedName>
        <fullName evidence="4">Twin-arginine translocation signal domain-containing protein</fullName>
    </recommendedName>
</protein>